<reference evidence="1" key="2">
    <citation type="journal article" date="2020" name="Nat. Commun.">
        <title>Large-scale genome sequencing of mycorrhizal fungi provides insights into the early evolution of symbiotic traits.</title>
        <authorList>
            <person name="Miyauchi S."/>
            <person name="Kiss E."/>
            <person name="Kuo A."/>
            <person name="Drula E."/>
            <person name="Kohler A."/>
            <person name="Sanchez-Garcia M."/>
            <person name="Morin E."/>
            <person name="Andreopoulos B."/>
            <person name="Barry K.W."/>
            <person name="Bonito G."/>
            <person name="Buee M."/>
            <person name="Carver A."/>
            <person name="Chen C."/>
            <person name="Cichocki N."/>
            <person name="Clum A."/>
            <person name="Culley D."/>
            <person name="Crous P.W."/>
            <person name="Fauchery L."/>
            <person name="Girlanda M."/>
            <person name="Hayes R.D."/>
            <person name="Keri Z."/>
            <person name="LaButti K."/>
            <person name="Lipzen A."/>
            <person name="Lombard V."/>
            <person name="Magnuson J."/>
            <person name="Maillard F."/>
            <person name="Murat C."/>
            <person name="Nolan M."/>
            <person name="Ohm R.A."/>
            <person name="Pangilinan J."/>
            <person name="Pereira M.F."/>
            <person name="Perotto S."/>
            <person name="Peter M."/>
            <person name="Pfister S."/>
            <person name="Riley R."/>
            <person name="Sitrit Y."/>
            <person name="Stielow J.B."/>
            <person name="Szollosi G."/>
            <person name="Zifcakova L."/>
            <person name="Stursova M."/>
            <person name="Spatafora J.W."/>
            <person name="Tedersoo L."/>
            <person name="Vaario L.M."/>
            <person name="Yamada A."/>
            <person name="Yan M."/>
            <person name="Wang P."/>
            <person name="Xu J."/>
            <person name="Bruns T."/>
            <person name="Baldrian P."/>
            <person name="Vilgalys R."/>
            <person name="Dunand C."/>
            <person name="Henrissat B."/>
            <person name="Grigoriev I.V."/>
            <person name="Hibbett D."/>
            <person name="Nagy L.G."/>
            <person name="Martin F.M."/>
        </authorList>
    </citation>
    <scope>NUCLEOTIDE SEQUENCE</scope>
    <source>
        <strain evidence="1">BED1</strain>
    </source>
</reference>
<protein>
    <submittedName>
        <fullName evidence="1">Uncharacterized protein</fullName>
    </submittedName>
</protein>
<reference evidence="1" key="1">
    <citation type="submission" date="2019-10" db="EMBL/GenBank/DDBJ databases">
        <authorList>
            <consortium name="DOE Joint Genome Institute"/>
            <person name="Kuo A."/>
            <person name="Miyauchi S."/>
            <person name="Kiss E."/>
            <person name="Drula E."/>
            <person name="Kohler A."/>
            <person name="Sanchez-Garcia M."/>
            <person name="Andreopoulos B."/>
            <person name="Barry K.W."/>
            <person name="Bonito G."/>
            <person name="Buee M."/>
            <person name="Carver A."/>
            <person name="Chen C."/>
            <person name="Cichocki N."/>
            <person name="Clum A."/>
            <person name="Culley D."/>
            <person name="Crous P.W."/>
            <person name="Fauchery L."/>
            <person name="Girlanda M."/>
            <person name="Hayes R."/>
            <person name="Keri Z."/>
            <person name="LaButti K."/>
            <person name="Lipzen A."/>
            <person name="Lombard V."/>
            <person name="Magnuson J."/>
            <person name="Maillard F."/>
            <person name="Morin E."/>
            <person name="Murat C."/>
            <person name="Nolan M."/>
            <person name="Ohm R."/>
            <person name="Pangilinan J."/>
            <person name="Pereira M."/>
            <person name="Perotto S."/>
            <person name="Peter M."/>
            <person name="Riley R."/>
            <person name="Sitrit Y."/>
            <person name="Stielow B."/>
            <person name="Szollosi G."/>
            <person name="Zifcakova L."/>
            <person name="Stursova M."/>
            <person name="Spatafora J.W."/>
            <person name="Tedersoo L."/>
            <person name="Vaario L.-M."/>
            <person name="Yamada A."/>
            <person name="Yan M."/>
            <person name="Wang P."/>
            <person name="Xu J."/>
            <person name="Bruns T."/>
            <person name="Baldrian P."/>
            <person name="Vilgalys R."/>
            <person name="Henrissat B."/>
            <person name="Grigoriev I.V."/>
            <person name="Hibbett D."/>
            <person name="Nagy L.G."/>
            <person name="Martin F.M."/>
        </authorList>
    </citation>
    <scope>NUCLEOTIDE SEQUENCE</scope>
    <source>
        <strain evidence="1">BED1</strain>
    </source>
</reference>
<sequence>MYTVTQIVEKINKDLHKLDENKEIVNGWQMGWMEMNGENWSGASVDIFPYHLRALTDPHANFLPAFDKSLPTNIFEQWMSDYMMPIAMVPTPIIITQKFLIWAYDTIVEIQVSAIISFYLISTSTITLGDFILNISHVFNIMVTNSNKLCDTYVLSHLNHFGYFDFLVFCEHSTDRDAGEYDEILRELCKPTFEKQLPEGSIVPLHLTLHQLIIKMFEENLLLYAMEDMNLADMQQHSILLYKSTIEASW</sequence>
<dbReference type="AlphaFoldDB" id="A0AAD4GLK6"/>
<gene>
    <name evidence="1" type="ORF">L210DRAFT_3500261</name>
</gene>
<dbReference type="Proteomes" id="UP001194468">
    <property type="component" value="Unassembled WGS sequence"/>
</dbReference>
<evidence type="ECO:0000313" key="2">
    <source>
        <dbReference type="Proteomes" id="UP001194468"/>
    </source>
</evidence>
<keyword evidence="2" id="KW-1185">Reference proteome</keyword>
<dbReference type="EMBL" id="WHUW01000002">
    <property type="protein sequence ID" value="KAF8451056.1"/>
    <property type="molecule type" value="Genomic_DNA"/>
</dbReference>
<name>A0AAD4GLK6_BOLED</name>
<organism evidence="1 2">
    <name type="scientific">Boletus edulis BED1</name>
    <dbReference type="NCBI Taxonomy" id="1328754"/>
    <lineage>
        <taxon>Eukaryota</taxon>
        <taxon>Fungi</taxon>
        <taxon>Dikarya</taxon>
        <taxon>Basidiomycota</taxon>
        <taxon>Agaricomycotina</taxon>
        <taxon>Agaricomycetes</taxon>
        <taxon>Agaricomycetidae</taxon>
        <taxon>Boletales</taxon>
        <taxon>Boletineae</taxon>
        <taxon>Boletaceae</taxon>
        <taxon>Boletoideae</taxon>
        <taxon>Boletus</taxon>
    </lineage>
</organism>
<evidence type="ECO:0000313" key="1">
    <source>
        <dbReference type="EMBL" id="KAF8451056.1"/>
    </source>
</evidence>
<accession>A0AAD4GLK6</accession>
<comment type="caution">
    <text evidence="1">The sequence shown here is derived from an EMBL/GenBank/DDBJ whole genome shotgun (WGS) entry which is preliminary data.</text>
</comment>
<proteinExistence type="predicted"/>